<feature type="domain" description="Tubulin/FtsZ 2-layer sandwich" evidence="13">
    <location>
        <begin position="231"/>
        <end position="354"/>
    </location>
</feature>
<dbReference type="InterPro" id="IPR000158">
    <property type="entry name" value="Cell_div_FtsZ"/>
</dbReference>
<dbReference type="CDD" id="cd02201">
    <property type="entry name" value="FtsZ_type1"/>
    <property type="match status" value="1"/>
</dbReference>
<organism evidence="14 15">
    <name type="scientific">Hallella colorans</name>
    <dbReference type="NCBI Taxonomy" id="1703337"/>
    <lineage>
        <taxon>Bacteria</taxon>
        <taxon>Pseudomonadati</taxon>
        <taxon>Bacteroidota</taxon>
        <taxon>Bacteroidia</taxon>
        <taxon>Bacteroidales</taxon>
        <taxon>Prevotellaceae</taxon>
        <taxon>Hallella</taxon>
    </lineage>
</organism>
<sequence length="460" mass="50497">MMTNNEPKQTTDIMSDNNNNIENNKPSILDFGAPTQENCIIKVIGVGGGGGNAVNHMYREGIHDVSFVLCNTDAQALNDSPVPVHLQLGSEGLGAGNRPARAREAALESMDDIRRMLSDGTKMAFITAGMGGGTGTGAAPIIAQVSKEMDILTVGIVTIPFRFEGPKKIDQALDGVEEMAKHVDALLVINNERLREIYPDLTVVNAFGKADDTLSVAAKSIAEIITIHGIINVDFNDVKTVLKDGGVAIMSTGYGEGDGRVKKAIEDALNSPLLNNNNVFNSKKILLFINFCDEKDENQGLLMEEMNDVNDFMAKFGEDFEIKWGIATDPELGNKVKITILATGFGVEDVEPIDRRGRHSQEEANRIAEEEEKAAERQERRNRYYGSDSGNKQYKRRPHLYLFSQDDLDNEDVILAVDNSPTYKRTRQMLDEIRNLANGQNAPSDTEPSQDTVQGMISFV</sequence>
<dbReference type="GO" id="GO:0005525">
    <property type="term" value="F:GTP binding"/>
    <property type="evidence" value="ECO:0007669"/>
    <property type="project" value="UniProtKB-UniRule"/>
</dbReference>
<keyword evidence="7 8" id="KW-0131">Cell cycle</keyword>
<keyword evidence="3 8" id="KW-0132">Cell division</keyword>
<feature type="region of interest" description="Disordered" evidence="11">
    <location>
        <begin position="354"/>
        <end position="392"/>
    </location>
</feature>
<keyword evidence="4 8" id="KW-0547">Nucleotide-binding</keyword>
<comment type="caution">
    <text evidence="14">The sequence shown here is derived from an EMBL/GenBank/DDBJ whole genome shotgun (WGS) entry which is preliminary data.</text>
</comment>
<dbReference type="GO" id="GO:0051258">
    <property type="term" value="P:protein polymerization"/>
    <property type="evidence" value="ECO:0007669"/>
    <property type="project" value="UniProtKB-UniRule"/>
</dbReference>
<evidence type="ECO:0000256" key="4">
    <source>
        <dbReference type="ARBA" id="ARBA00022741"/>
    </source>
</evidence>
<dbReference type="SMART" id="SM00864">
    <property type="entry name" value="Tubulin"/>
    <property type="match status" value="1"/>
</dbReference>
<keyword evidence="15" id="KW-1185">Reference proteome</keyword>
<evidence type="ECO:0000256" key="8">
    <source>
        <dbReference type="HAMAP-Rule" id="MF_00909"/>
    </source>
</evidence>
<dbReference type="SMART" id="SM00865">
    <property type="entry name" value="Tubulin_C"/>
    <property type="match status" value="1"/>
</dbReference>
<feature type="binding site" evidence="8">
    <location>
        <position position="168"/>
    </location>
    <ligand>
        <name>GTP</name>
        <dbReference type="ChEBI" id="CHEBI:37565"/>
    </ligand>
</feature>
<evidence type="ECO:0000256" key="6">
    <source>
        <dbReference type="ARBA" id="ARBA00023210"/>
    </source>
</evidence>
<evidence type="ECO:0000259" key="12">
    <source>
        <dbReference type="SMART" id="SM00864"/>
    </source>
</evidence>
<dbReference type="NCBIfam" id="TIGR00065">
    <property type="entry name" value="ftsZ"/>
    <property type="match status" value="1"/>
</dbReference>
<dbReference type="GO" id="GO:0005737">
    <property type="term" value="C:cytoplasm"/>
    <property type="evidence" value="ECO:0007669"/>
    <property type="project" value="UniProtKB-SubCell"/>
</dbReference>
<dbReference type="Pfam" id="PF00091">
    <property type="entry name" value="Tubulin"/>
    <property type="match status" value="1"/>
</dbReference>
<evidence type="ECO:0000259" key="13">
    <source>
        <dbReference type="SMART" id="SM00865"/>
    </source>
</evidence>
<comment type="subcellular location">
    <subcellularLocation>
        <location evidence="8">Cytoplasm</location>
    </subcellularLocation>
    <text evidence="8">Assembles at midcell at the inner surface of the cytoplasmic membrane.</text>
</comment>
<dbReference type="Pfam" id="PF12327">
    <property type="entry name" value="FtsZ_C"/>
    <property type="match status" value="1"/>
</dbReference>
<comment type="subunit">
    <text evidence="8">Homodimer. Polymerizes to form a dynamic ring structure in a strictly GTP-dependent manner. Interacts directly with several other division proteins.</text>
</comment>
<dbReference type="PANTHER" id="PTHR30314">
    <property type="entry name" value="CELL DIVISION PROTEIN FTSZ-RELATED"/>
    <property type="match status" value="1"/>
</dbReference>
<evidence type="ECO:0000313" key="14">
    <source>
        <dbReference type="EMBL" id="PVX54812.1"/>
    </source>
</evidence>
<dbReference type="PROSITE" id="PS01135">
    <property type="entry name" value="FTSZ_2"/>
    <property type="match status" value="1"/>
</dbReference>
<feature type="compositionally biased region" description="Polar residues" evidence="11">
    <location>
        <begin position="1"/>
        <end position="16"/>
    </location>
</feature>
<feature type="domain" description="Tubulin/FtsZ GTPase" evidence="12">
    <location>
        <begin position="40"/>
        <end position="229"/>
    </location>
</feature>
<dbReference type="Proteomes" id="UP000245870">
    <property type="component" value="Unassembled WGS sequence"/>
</dbReference>
<dbReference type="GO" id="GO:0032153">
    <property type="term" value="C:cell division site"/>
    <property type="evidence" value="ECO:0007669"/>
    <property type="project" value="UniProtKB-UniRule"/>
</dbReference>
<keyword evidence="2 8" id="KW-0963">Cytoplasm</keyword>
<evidence type="ECO:0000256" key="2">
    <source>
        <dbReference type="ARBA" id="ARBA00022490"/>
    </source>
</evidence>
<reference evidence="14 15" key="1">
    <citation type="submission" date="2018-05" db="EMBL/GenBank/DDBJ databases">
        <title>Genomic Encyclopedia of Type Strains, Phase IV (KMG-IV): sequencing the most valuable type-strain genomes for metagenomic binning, comparative biology and taxonomic classification.</title>
        <authorList>
            <person name="Goeker M."/>
        </authorList>
    </citation>
    <scope>NUCLEOTIDE SEQUENCE [LARGE SCALE GENOMIC DNA]</scope>
    <source>
        <strain evidence="14 15">DSM 100333</strain>
    </source>
</reference>
<dbReference type="SUPFAM" id="SSF55307">
    <property type="entry name" value="Tubulin C-terminal domain-like"/>
    <property type="match status" value="1"/>
</dbReference>
<evidence type="ECO:0000256" key="5">
    <source>
        <dbReference type="ARBA" id="ARBA00023134"/>
    </source>
</evidence>
<dbReference type="GO" id="GO:0043093">
    <property type="term" value="P:FtsZ-dependent cytokinesis"/>
    <property type="evidence" value="ECO:0007669"/>
    <property type="project" value="UniProtKB-UniRule"/>
</dbReference>
<feature type="region of interest" description="Disordered" evidence="11">
    <location>
        <begin position="437"/>
        <end position="460"/>
    </location>
</feature>
<dbReference type="PANTHER" id="PTHR30314:SF3">
    <property type="entry name" value="MITOCHONDRIAL DIVISION PROTEIN FSZA"/>
    <property type="match status" value="1"/>
</dbReference>
<dbReference type="InterPro" id="IPR037103">
    <property type="entry name" value="Tubulin/FtsZ-like_C"/>
</dbReference>
<comment type="similarity">
    <text evidence="1 8 10">Belongs to the FtsZ family.</text>
</comment>
<dbReference type="InterPro" id="IPR024757">
    <property type="entry name" value="FtsZ_C"/>
</dbReference>
<evidence type="ECO:0000313" key="15">
    <source>
        <dbReference type="Proteomes" id="UP000245870"/>
    </source>
</evidence>
<feature type="binding site" evidence="8">
    <location>
        <begin position="48"/>
        <end position="52"/>
    </location>
    <ligand>
        <name>GTP</name>
        <dbReference type="ChEBI" id="CHEBI:37565"/>
    </ligand>
</feature>
<dbReference type="GO" id="GO:0000917">
    <property type="term" value="P:division septum assembly"/>
    <property type="evidence" value="ECO:0007669"/>
    <property type="project" value="UniProtKB-KW"/>
</dbReference>
<dbReference type="InterPro" id="IPR008280">
    <property type="entry name" value="Tub_FtsZ_C"/>
</dbReference>
<dbReference type="InterPro" id="IPR003008">
    <property type="entry name" value="Tubulin_FtsZ_GTPase"/>
</dbReference>
<dbReference type="Gene3D" id="3.40.50.1440">
    <property type="entry name" value="Tubulin/FtsZ, GTPase domain"/>
    <property type="match status" value="1"/>
</dbReference>
<dbReference type="GO" id="GO:0003924">
    <property type="term" value="F:GTPase activity"/>
    <property type="evidence" value="ECO:0007669"/>
    <property type="project" value="UniProtKB-UniRule"/>
</dbReference>
<name>A0A2U0UAX3_9BACT</name>
<keyword evidence="5 8" id="KW-0342">GTP-binding</keyword>
<feature type="binding site" evidence="8">
    <location>
        <position position="211"/>
    </location>
    <ligand>
        <name>GTP</name>
        <dbReference type="ChEBI" id="CHEBI:37565"/>
    </ligand>
</feature>
<dbReference type="AlphaFoldDB" id="A0A2U0UAX3"/>
<keyword evidence="6 8" id="KW-0717">Septation</keyword>
<dbReference type="InterPro" id="IPR036525">
    <property type="entry name" value="Tubulin/FtsZ_GTPase_sf"/>
</dbReference>
<evidence type="ECO:0000256" key="11">
    <source>
        <dbReference type="SAM" id="MobiDB-lite"/>
    </source>
</evidence>
<dbReference type="PRINTS" id="PR00423">
    <property type="entry name" value="CELLDVISFTSZ"/>
</dbReference>
<dbReference type="FunFam" id="3.40.50.1440:FF:000023">
    <property type="entry name" value="Cell division protein FtsZ"/>
    <property type="match status" value="1"/>
</dbReference>
<gene>
    <name evidence="8" type="primary">ftsZ</name>
    <name evidence="14" type="ORF">C7379_10839</name>
</gene>
<evidence type="ECO:0000256" key="3">
    <source>
        <dbReference type="ARBA" id="ARBA00022618"/>
    </source>
</evidence>
<comment type="function">
    <text evidence="8 10">Essential cell division protein that forms a contractile ring structure (Z ring) at the future cell division site. The regulation of the ring assembly controls the timing and the location of cell division. One of the functions of the FtsZ ring is to recruit other cell division proteins to the septum to produce a new cell wall between the dividing cells. Binds GTP and shows GTPase activity.</text>
</comment>
<dbReference type="HAMAP" id="MF_00909">
    <property type="entry name" value="FtsZ"/>
    <property type="match status" value="1"/>
</dbReference>
<dbReference type="InterPro" id="IPR018316">
    <property type="entry name" value="Tubulin/FtsZ_2-layer-sand-dom"/>
</dbReference>
<dbReference type="InterPro" id="IPR020805">
    <property type="entry name" value="Cell_div_FtsZ_CS"/>
</dbReference>
<feature type="binding site" evidence="8">
    <location>
        <position position="164"/>
    </location>
    <ligand>
        <name>GTP</name>
        <dbReference type="ChEBI" id="CHEBI:37565"/>
    </ligand>
</feature>
<dbReference type="EMBL" id="QENY01000008">
    <property type="protein sequence ID" value="PVX54812.1"/>
    <property type="molecule type" value="Genomic_DNA"/>
</dbReference>
<evidence type="ECO:0000256" key="1">
    <source>
        <dbReference type="ARBA" id="ARBA00009690"/>
    </source>
</evidence>
<proteinExistence type="inferred from homology"/>
<dbReference type="SUPFAM" id="SSF52490">
    <property type="entry name" value="Tubulin nucleotide-binding domain-like"/>
    <property type="match status" value="1"/>
</dbReference>
<dbReference type="InterPro" id="IPR045061">
    <property type="entry name" value="FtsZ/CetZ"/>
</dbReference>
<protein>
    <recommendedName>
        <fullName evidence="8 9">Cell division protein FtsZ</fullName>
    </recommendedName>
</protein>
<feature type="binding site" evidence="8">
    <location>
        <begin position="133"/>
        <end position="135"/>
    </location>
    <ligand>
        <name>GTP</name>
        <dbReference type="ChEBI" id="CHEBI:37565"/>
    </ligand>
</feature>
<dbReference type="Gene3D" id="3.30.1330.20">
    <property type="entry name" value="Tubulin/FtsZ, C-terminal domain"/>
    <property type="match status" value="1"/>
</dbReference>
<accession>A0A2U0UAX3</accession>
<evidence type="ECO:0000256" key="7">
    <source>
        <dbReference type="ARBA" id="ARBA00023306"/>
    </source>
</evidence>
<feature type="region of interest" description="Disordered" evidence="11">
    <location>
        <begin position="1"/>
        <end position="21"/>
    </location>
</feature>
<evidence type="ECO:0000256" key="10">
    <source>
        <dbReference type="RuleBase" id="RU000631"/>
    </source>
</evidence>
<evidence type="ECO:0000256" key="9">
    <source>
        <dbReference type="NCBIfam" id="TIGR00065"/>
    </source>
</evidence>
<feature type="compositionally biased region" description="Basic and acidic residues" evidence="11">
    <location>
        <begin position="354"/>
        <end position="382"/>
    </location>
</feature>